<evidence type="ECO:0000313" key="2">
    <source>
        <dbReference type="Proteomes" id="UP000318126"/>
    </source>
</evidence>
<sequence length="280" mass="32480">MSNLCKYAIIRFMPFAETEEFANVGILLYAPKQGFVDFKLAPMRFARVTDFFDDLDGALYSNALRSFTEELERVRSFGRKMLGREQVNFFQEVTRYREGVMTFGGTSSMLCDDPTIALEALFERYIGRSFATKEYREQQMVKVLRHELKTHVDNVRFKQQRLVADYVPVNMPLVASIGNITKVIKPIAFDQARPLNLIEHGEQWISRVKRLIQAKTIKPEHMMFTVENPMTKDSNIIRAFNEVSNEMLNIGVNVTQFEDKKAIYSFASNLHENETFELIN</sequence>
<reference evidence="2" key="1">
    <citation type="submission" date="2019-07" db="EMBL/GenBank/DDBJ databases">
        <title>Shewanella sp. YLB-08 draft genomic sequence.</title>
        <authorList>
            <person name="Yu L."/>
        </authorList>
    </citation>
    <scope>NUCLEOTIDE SEQUENCE [LARGE SCALE GENOMIC DNA]</scope>
    <source>
        <strain evidence="2">JCM 20706</strain>
    </source>
</reference>
<dbReference type="OrthoDB" id="8851633at2"/>
<gene>
    <name evidence="1" type="ORF">FN961_03595</name>
</gene>
<dbReference type="EMBL" id="VKGK01000003">
    <property type="protein sequence ID" value="TRY15570.1"/>
    <property type="molecule type" value="Genomic_DNA"/>
</dbReference>
<accession>A0A553JT06</accession>
<dbReference type="RefSeq" id="WP_143563182.1">
    <property type="nucleotide sequence ID" value="NZ_BMPL01000003.1"/>
</dbReference>
<evidence type="ECO:0000313" key="1">
    <source>
        <dbReference type="EMBL" id="TRY15570.1"/>
    </source>
</evidence>
<proteinExistence type="predicted"/>
<dbReference type="Proteomes" id="UP000318126">
    <property type="component" value="Unassembled WGS sequence"/>
</dbReference>
<keyword evidence="2" id="KW-1185">Reference proteome</keyword>
<protein>
    <submittedName>
        <fullName evidence="1">DUF3037 domain-containing protein</fullName>
    </submittedName>
</protein>
<dbReference type="Pfam" id="PF11236">
    <property type="entry name" value="DUF3037"/>
    <property type="match status" value="1"/>
</dbReference>
<name>A0A553JT06_SHEHA</name>
<dbReference type="AlphaFoldDB" id="A0A553JT06"/>
<organism evidence="1 2">
    <name type="scientific">Shewanella hanedai</name>
    <name type="common">Alteromonas hanedai</name>
    <dbReference type="NCBI Taxonomy" id="25"/>
    <lineage>
        <taxon>Bacteria</taxon>
        <taxon>Pseudomonadati</taxon>
        <taxon>Pseudomonadota</taxon>
        <taxon>Gammaproteobacteria</taxon>
        <taxon>Alteromonadales</taxon>
        <taxon>Shewanellaceae</taxon>
        <taxon>Shewanella</taxon>
    </lineage>
</organism>
<comment type="caution">
    <text evidence="1">The sequence shown here is derived from an EMBL/GenBank/DDBJ whole genome shotgun (WGS) entry which is preliminary data.</text>
</comment>
<dbReference type="InterPro" id="IPR021398">
    <property type="entry name" value="DUF3037"/>
</dbReference>